<dbReference type="EMBL" id="KZ857420">
    <property type="protein sequence ID" value="RDX47284.1"/>
    <property type="molecule type" value="Genomic_DNA"/>
</dbReference>
<dbReference type="AlphaFoldDB" id="A0A371D410"/>
<organism evidence="2 3">
    <name type="scientific">Lentinus brumalis</name>
    <dbReference type="NCBI Taxonomy" id="2498619"/>
    <lineage>
        <taxon>Eukaryota</taxon>
        <taxon>Fungi</taxon>
        <taxon>Dikarya</taxon>
        <taxon>Basidiomycota</taxon>
        <taxon>Agaricomycotina</taxon>
        <taxon>Agaricomycetes</taxon>
        <taxon>Polyporales</taxon>
        <taxon>Polyporaceae</taxon>
        <taxon>Lentinus</taxon>
    </lineage>
</organism>
<accession>A0A371D410</accession>
<name>A0A371D410_9APHY</name>
<evidence type="ECO:0000313" key="2">
    <source>
        <dbReference type="EMBL" id="RDX47284.1"/>
    </source>
</evidence>
<gene>
    <name evidence="2" type="ORF">OH76DRAFT_789492</name>
</gene>
<reference evidence="2 3" key="1">
    <citation type="journal article" date="2018" name="Biotechnol. Biofuels">
        <title>Integrative visual omics of the white-rot fungus Polyporus brumalis exposes the biotechnological potential of its oxidative enzymes for delignifying raw plant biomass.</title>
        <authorList>
            <person name="Miyauchi S."/>
            <person name="Rancon A."/>
            <person name="Drula E."/>
            <person name="Hage H."/>
            <person name="Chaduli D."/>
            <person name="Favel A."/>
            <person name="Grisel S."/>
            <person name="Henrissat B."/>
            <person name="Herpoel-Gimbert I."/>
            <person name="Ruiz-Duenas F.J."/>
            <person name="Chevret D."/>
            <person name="Hainaut M."/>
            <person name="Lin J."/>
            <person name="Wang M."/>
            <person name="Pangilinan J."/>
            <person name="Lipzen A."/>
            <person name="Lesage-Meessen L."/>
            <person name="Navarro D."/>
            <person name="Riley R."/>
            <person name="Grigoriev I.V."/>
            <person name="Zhou S."/>
            <person name="Raouche S."/>
            <person name="Rosso M.N."/>
        </authorList>
    </citation>
    <scope>NUCLEOTIDE SEQUENCE [LARGE SCALE GENOMIC DNA]</scope>
    <source>
        <strain evidence="2 3">BRFM 1820</strain>
    </source>
</reference>
<protein>
    <submittedName>
        <fullName evidence="2">Uncharacterized protein</fullName>
    </submittedName>
</protein>
<feature type="region of interest" description="Disordered" evidence="1">
    <location>
        <begin position="123"/>
        <end position="146"/>
    </location>
</feature>
<evidence type="ECO:0000313" key="3">
    <source>
        <dbReference type="Proteomes" id="UP000256964"/>
    </source>
</evidence>
<sequence>MLGKLLGRVGSNVTQLFLSASRPRAEWLTVQMGLPLSSEPPDLSNPYADWRSLNISACTRLEVIQIPIYFRPAEPGETLSTFAALMLSPGTPYLADDQDIRVLVRSHRSVPAARHHAVASRLRLGGHEGPIPAPQENRSGEPLRVP</sequence>
<proteinExistence type="predicted"/>
<keyword evidence="3" id="KW-1185">Reference proteome</keyword>
<evidence type="ECO:0000256" key="1">
    <source>
        <dbReference type="SAM" id="MobiDB-lite"/>
    </source>
</evidence>
<dbReference type="Proteomes" id="UP000256964">
    <property type="component" value="Unassembled WGS sequence"/>
</dbReference>